<dbReference type="Proteomes" id="UP001151760">
    <property type="component" value="Unassembled WGS sequence"/>
</dbReference>
<evidence type="ECO:0000313" key="2">
    <source>
        <dbReference type="Proteomes" id="UP001151760"/>
    </source>
</evidence>
<sequence length="248" mass="26713">MAATRNYGSIAPSTHEGFSETPQQVENNFLDQNALANVFKIIESKSRFVKLEAKLLLQVSTKLFHPSCFHSDVAELKDIVRALLLDKKNQASAPAPAPVKAVELSSVTCGGAHSHQNVQPSMATFCGTTFLSPLNKFPETGDPAVPDSLIGSEAITYQFGSGLRDTRPINTQHDGNKIDVIDMACEEYSQEVLGFTDIIASGNSTPYYDPIVATSSPTLTPFGDSDFLLLEEVDSFLGLADDPDCPAL</sequence>
<keyword evidence="2" id="KW-1185">Reference proteome</keyword>
<reference evidence="1" key="1">
    <citation type="journal article" date="2022" name="Int. J. Mol. Sci.">
        <title>Draft Genome of Tanacetum Coccineum: Genomic Comparison of Closely Related Tanacetum-Family Plants.</title>
        <authorList>
            <person name="Yamashiro T."/>
            <person name="Shiraishi A."/>
            <person name="Nakayama K."/>
            <person name="Satake H."/>
        </authorList>
    </citation>
    <scope>NUCLEOTIDE SEQUENCE</scope>
</reference>
<reference evidence="1" key="2">
    <citation type="submission" date="2022-01" db="EMBL/GenBank/DDBJ databases">
        <authorList>
            <person name="Yamashiro T."/>
            <person name="Shiraishi A."/>
            <person name="Satake H."/>
            <person name="Nakayama K."/>
        </authorList>
    </citation>
    <scope>NUCLEOTIDE SEQUENCE</scope>
</reference>
<accession>A0ABQ4YQA8</accession>
<protein>
    <submittedName>
        <fullName evidence="1">Uncharacterized protein</fullName>
    </submittedName>
</protein>
<dbReference type="EMBL" id="BQNB010010644">
    <property type="protein sequence ID" value="GJS80059.1"/>
    <property type="molecule type" value="Genomic_DNA"/>
</dbReference>
<evidence type="ECO:0000313" key="1">
    <source>
        <dbReference type="EMBL" id="GJS80059.1"/>
    </source>
</evidence>
<organism evidence="1 2">
    <name type="scientific">Tanacetum coccineum</name>
    <dbReference type="NCBI Taxonomy" id="301880"/>
    <lineage>
        <taxon>Eukaryota</taxon>
        <taxon>Viridiplantae</taxon>
        <taxon>Streptophyta</taxon>
        <taxon>Embryophyta</taxon>
        <taxon>Tracheophyta</taxon>
        <taxon>Spermatophyta</taxon>
        <taxon>Magnoliopsida</taxon>
        <taxon>eudicotyledons</taxon>
        <taxon>Gunneridae</taxon>
        <taxon>Pentapetalae</taxon>
        <taxon>asterids</taxon>
        <taxon>campanulids</taxon>
        <taxon>Asterales</taxon>
        <taxon>Asteraceae</taxon>
        <taxon>Asteroideae</taxon>
        <taxon>Anthemideae</taxon>
        <taxon>Anthemidinae</taxon>
        <taxon>Tanacetum</taxon>
    </lineage>
</organism>
<comment type="caution">
    <text evidence="1">The sequence shown here is derived from an EMBL/GenBank/DDBJ whole genome shotgun (WGS) entry which is preliminary data.</text>
</comment>
<name>A0ABQ4YQA8_9ASTR</name>
<gene>
    <name evidence="1" type="ORF">Tco_0729940</name>
</gene>
<proteinExistence type="predicted"/>